<dbReference type="GO" id="GO:0032790">
    <property type="term" value="P:ribosome disassembly"/>
    <property type="evidence" value="ECO:0007669"/>
    <property type="project" value="TreeGrafter"/>
</dbReference>
<evidence type="ECO:0000256" key="3">
    <source>
        <dbReference type="ARBA" id="ARBA00022917"/>
    </source>
</evidence>
<dbReference type="Proteomes" id="UP000229315">
    <property type="component" value="Unassembled WGS sequence"/>
</dbReference>
<evidence type="ECO:0000256" key="4">
    <source>
        <dbReference type="NCBIfam" id="TIGR00168"/>
    </source>
</evidence>
<evidence type="ECO:0000259" key="7">
    <source>
        <dbReference type="Pfam" id="PF05198"/>
    </source>
</evidence>
<feature type="domain" description="Translation initiation factor 3 C-terminal" evidence="6">
    <location>
        <begin position="105"/>
        <end position="178"/>
    </location>
</feature>
<dbReference type="SUPFAM" id="SSF54364">
    <property type="entry name" value="Translation initiation factor IF3, N-terminal domain"/>
    <property type="match status" value="1"/>
</dbReference>
<dbReference type="Gene3D" id="3.10.20.80">
    <property type="entry name" value="Translation initiation factor 3 (IF-3), N-terminal domain"/>
    <property type="match status" value="1"/>
</dbReference>
<keyword evidence="2 5" id="KW-0396">Initiation factor</keyword>
<gene>
    <name evidence="8" type="ORF">COU15_02135</name>
</gene>
<evidence type="ECO:0000256" key="2">
    <source>
        <dbReference type="ARBA" id="ARBA00022540"/>
    </source>
</evidence>
<dbReference type="EMBL" id="PFBH01000014">
    <property type="protein sequence ID" value="PIR85187.1"/>
    <property type="molecule type" value="Genomic_DNA"/>
</dbReference>
<evidence type="ECO:0000259" key="6">
    <source>
        <dbReference type="Pfam" id="PF00707"/>
    </source>
</evidence>
<dbReference type="SUPFAM" id="SSF55200">
    <property type="entry name" value="Translation initiation factor IF3, C-terminal domain"/>
    <property type="match status" value="1"/>
</dbReference>
<dbReference type="GO" id="GO:0005829">
    <property type="term" value="C:cytosol"/>
    <property type="evidence" value="ECO:0007669"/>
    <property type="project" value="TreeGrafter"/>
</dbReference>
<feature type="domain" description="Translation initiation factor 3 N-terminal" evidence="7">
    <location>
        <begin position="28"/>
        <end position="96"/>
    </location>
</feature>
<dbReference type="PANTHER" id="PTHR10938:SF0">
    <property type="entry name" value="TRANSLATION INITIATION FACTOR IF-3, MITOCHONDRIAL"/>
    <property type="match status" value="1"/>
</dbReference>
<comment type="subcellular location">
    <subcellularLocation>
        <location evidence="5">Cytoplasm</location>
    </subcellularLocation>
</comment>
<evidence type="ECO:0000256" key="5">
    <source>
        <dbReference type="RuleBase" id="RU000646"/>
    </source>
</evidence>
<protein>
    <recommendedName>
        <fullName evidence="4 5">Translation initiation factor IF-3</fullName>
    </recommendedName>
</protein>
<comment type="similarity">
    <text evidence="1 5">Belongs to the IF-3 family.</text>
</comment>
<dbReference type="InterPro" id="IPR001288">
    <property type="entry name" value="Translation_initiation_fac_3"/>
</dbReference>
<keyword evidence="3 5" id="KW-0648">Protein biosynthesis</keyword>
<dbReference type="AlphaFoldDB" id="A0A2H0UFL2"/>
<sequence>MCDCGGGCKRVNHALEYRYNALKQRTRINEQIRAQELRVIGPTGDNIGIVSLEEALRRAKESSLDLIEISPKAKPPIAKIMDYGKFQYQEKKKERDVKAKAHHTETKAVQVEVVTGEHDLTRKARQSAEWLREGHRVKVELFLKGRYKYMDQNFLKERLMRFVLLVPEEYKIAEDIKKGPKGFYLVLEREGKKKAPKEKKTGIKPTDMV</sequence>
<comment type="caution">
    <text evidence="8">The sequence shown here is derived from an EMBL/GenBank/DDBJ whole genome shotgun (WGS) entry which is preliminary data.</text>
</comment>
<accession>A0A2H0UFL2</accession>
<name>A0A2H0UFL2_9BACT</name>
<dbReference type="GO" id="GO:0016020">
    <property type="term" value="C:membrane"/>
    <property type="evidence" value="ECO:0007669"/>
    <property type="project" value="TreeGrafter"/>
</dbReference>
<dbReference type="GO" id="GO:0043022">
    <property type="term" value="F:ribosome binding"/>
    <property type="evidence" value="ECO:0007669"/>
    <property type="project" value="TreeGrafter"/>
</dbReference>
<comment type="function">
    <text evidence="5">IF-3 binds to the 30S ribosomal subunit and shifts the equilibrium between 70S ribosomes and their 50S and 30S subunits in favor of the free subunits, thus enhancing the availability of 30S subunits on which protein synthesis initiation begins.</text>
</comment>
<dbReference type="InterPro" id="IPR019813">
    <property type="entry name" value="Translation_initiation_fac3_CS"/>
</dbReference>
<dbReference type="Pfam" id="PF05198">
    <property type="entry name" value="IF3_N"/>
    <property type="match status" value="1"/>
</dbReference>
<evidence type="ECO:0000256" key="1">
    <source>
        <dbReference type="ARBA" id="ARBA00005439"/>
    </source>
</evidence>
<dbReference type="NCBIfam" id="TIGR00168">
    <property type="entry name" value="infC"/>
    <property type="match status" value="1"/>
</dbReference>
<reference evidence="9" key="1">
    <citation type="submission" date="2017-09" db="EMBL/GenBank/DDBJ databases">
        <title>Depth-based differentiation of microbial function through sediment-hosted aquifers and enrichment of novel symbionts in the deep terrestrial subsurface.</title>
        <authorList>
            <person name="Probst A.J."/>
            <person name="Ladd B."/>
            <person name="Jarett J.K."/>
            <person name="Geller-Mcgrath D.E."/>
            <person name="Sieber C.M.K."/>
            <person name="Emerson J.B."/>
            <person name="Anantharaman K."/>
            <person name="Thomas B.C."/>
            <person name="Malmstrom R."/>
            <person name="Stieglmeier M."/>
            <person name="Klingl A."/>
            <person name="Woyke T."/>
            <person name="Ryan C.M."/>
            <person name="Banfield J.F."/>
        </authorList>
    </citation>
    <scope>NUCLEOTIDE SEQUENCE [LARGE SCALE GENOMIC DNA]</scope>
</reference>
<evidence type="ECO:0000313" key="9">
    <source>
        <dbReference type="Proteomes" id="UP000229315"/>
    </source>
</evidence>
<dbReference type="Gene3D" id="3.30.110.10">
    <property type="entry name" value="Translation initiation factor 3 (IF-3), C-terminal domain"/>
    <property type="match status" value="1"/>
</dbReference>
<dbReference type="FunFam" id="3.10.20.80:FF:000001">
    <property type="entry name" value="Translation initiation factor IF-3"/>
    <property type="match status" value="1"/>
</dbReference>
<dbReference type="GO" id="GO:0003743">
    <property type="term" value="F:translation initiation factor activity"/>
    <property type="evidence" value="ECO:0007669"/>
    <property type="project" value="UniProtKB-UniRule"/>
</dbReference>
<dbReference type="PANTHER" id="PTHR10938">
    <property type="entry name" value="TRANSLATION INITIATION FACTOR IF-3"/>
    <property type="match status" value="1"/>
</dbReference>
<dbReference type="InterPro" id="IPR036788">
    <property type="entry name" value="T_IF-3_C_sf"/>
</dbReference>
<dbReference type="InterPro" id="IPR019815">
    <property type="entry name" value="Translation_initiation_fac_3_C"/>
</dbReference>
<dbReference type="PROSITE" id="PS00938">
    <property type="entry name" value="IF3"/>
    <property type="match status" value="1"/>
</dbReference>
<dbReference type="Pfam" id="PF00707">
    <property type="entry name" value="IF3_C"/>
    <property type="match status" value="1"/>
</dbReference>
<evidence type="ECO:0000313" key="8">
    <source>
        <dbReference type="EMBL" id="PIR85187.1"/>
    </source>
</evidence>
<dbReference type="InterPro" id="IPR036787">
    <property type="entry name" value="T_IF-3_N_sf"/>
</dbReference>
<organism evidence="8 9">
    <name type="scientific">Candidatus Kaiserbacteria bacterium CG10_big_fil_rev_8_21_14_0_10_45_20</name>
    <dbReference type="NCBI Taxonomy" id="1974607"/>
    <lineage>
        <taxon>Bacteria</taxon>
        <taxon>Candidatus Kaiseribacteriota</taxon>
    </lineage>
</organism>
<comment type="subunit">
    <text evidence="5">Monomer.</text>
</comment>
<dbReference type="InterPro" id="IPR019814">
    <property type="entry name" value="Translation_initiation_fac_3_N"/>
</dbReference>
<proteinExistence type="inferred from homology"/>